<keyword evidence="11" id="KW-0808">Transferase</keyword>
<dbReference type="GO" id="GO:0043130">
    <property type="term" value="F:ubiquitin binding"/>
    <property type="evidence" value="ECO:0007669"/>
    <property type="project" value="InterPro"/>
</dbReference>
<feature type="compositionally biased region" description="Low complexity" evidence="8">
    <location>
        <begin position="577"/>
        <end position="593"/>
    </location>
</feature>
<evidence type="ECO:0000259" key="9">
    <source>
        <dbReference type="PROSITE" id="PS50002"/>
    </source>
</evidence>
<dbReference type="Gene3D" id="1.25.40.90">
    <property type="match status" value="1"/>
</dbReference>
<dbReference type="GO" id="GO:0010008">
    <property type="term" value="C:endosome membrane"/>
    <property type="evidence" value="ECO:0007669"/>
    <property type="project" value="UniProtKB-SubCell"/>
</dbReference>
<evidence type="ECO:0000256" key="3">
    <source>
        <dbReference type="ARBA" id="ARBA00017923"/>
    </source>
</evidence>
<dbReference type="Gene3D" id="1.20.5.1940">
    <property type="match status" value="1"/>
</dbReference>
<dbReference type="InterPro" id="IPR001452">
    <property type="entry name" value="SH3_domain"/>
</dbReference>
<feature type="compositionally biased region" description="Low complexity" evidence="8">
    <location>
        <begin position="439"/>
        <end position="483"/>
    </location>
</feature>
<dbReference type="InterPro" id="IPR036028">
    <property type="entry name" value="SH3-like_dom_sf"/>
</dbReference>
<keyword evidence="5 7" id="KW-0728">SH3 domain</keyword>
<dbReference type="SMART" id="SM00288">
    <property type="entry name" value="VHS"/>
    <property type="match status" value="1"/>
</dbReference>
<dbReference type="InterPro" id="IPR002014">
    <property type="entry name" value="VHS_dom"/>
</dbReference>
<dbReference type="InterPro" id="IPR008942">
    <property type="entry name" value="ENTH_VHS"/>
</dbReference>
<feature type="domain" description="VHS" evidence="10">
    <location>
        <begin position="15"/>
        <end position="145"/>
    </location>
</feature>
<feature type="compositionally biased region" description="Low complexity" evidence="8">
    <location>
        <begin position="536"/>
        <end position="547"/>
    </location>
</feature>
<feature type="region of interest" description="Disordered" evidence="8">
    <location>
        <begin position="220"/>
        <end position="250"/>
    </location>
</feature>
<keyword evidence="6" id="KW-0967">Endosome</keyword>
<evidence type="ECO:0000256" key="6">
    <source>
        <dbReference type="ARBA" id="ARBA00022753"/>
    </source>
</evidence>
<feature type="compositionally biased region" description="Basic and acidic residues" evidence="8">
    <location>
        <begin position="162"/>
        <end position="186"/>
    </location>
</feature>
<feature type="compositionally biased region" description="Pro residues" evidence="8">
    <location>
        <begin position="407"/>
        <end position="417"/>
    </location>
</feature>
<evidence type="ECO:0000256" key="2">
    <source>
        <dbReference type="ARBA" id="ARBA00009666"/>
    </source>
</evidence>
<sequence length="593" mass="65847">MFRQQNPFEEQVTKATDETLTSEDWALNIELCDKVSDEGETGARNAMLAVQKRLAHRNPNVQIFALELANTLSENCGQNIHREIASKSFTEGLERVVTDRTTNERVRQKVLQLIRKWNDAFQNDSDLGIMNELFERLRRNSEYSSVLTGSSINEAPPDEEIERARAAAEEAEMQRVLELSKQDKGGRSVGASYTNQSRLSGSSSSTGAASAAVGSAATSSSYVQGSTQPTAQTHNNQHTAAPRRPVTPPLDQASRVRALYDYTPANPTELPFNQGDIIKVIGRTYAEWWRGTLRGRVGIFPVNYVEPLPIPTWEEMQREREEEDEVFGSVAKFDELLEKLKGVDVNRGDRVEESREIEELYGYCVGLQGKISSLIQKYQSQKADLEQISNIFTQASYQYQSMKNPQVPLPQAYPPPHLVQHPSYGHSSVDQVPQQVPTASSPAYAQHPSAQAQPQAQSQAHLQGQAHVHPQQQQQQLQQPPMDPQWAAYYAHQQAVAQGHAPASIPGQTGLLPPAQHLPSQDGRQSPYDPQRREQSPSQQIQPSQSIHPAAQPSHFSQQNNQMNPGGTRPPPQYLTSHPPAQASSPSNNPWSG</sequence>
<evidence type="ECO:0000256" key="8">
    <source>
        <dbReference type="SAM" id="MobiDB-lite"/>
    </source>
</evidence>
<dbReference type="GO" id="GO:0016740">
    <property type="term" value="F:transferase activity"/>
    <property type="evidence" value="ECO:0007669"/>
    <property type="project" value="UniProtKB-KW"/>
</dbReference>
<evidence type="ECO:0000259" key="10">
    <source>
        <dbReference type="PROSITE" id="PS50179"/>
    </source>
</evidence>
<dbReference type="EMBL" id="LN483166">
    <property type="protein sequence ID" value="CED84759.1"/>
    <property type="molecule type" value="Genomic_DNA"/>
</dbReference>
<dbReference type="Gene3D" id="2.30.30.40">
    <property type="entry name" value="SH3 Domains"/>
    <property type="match status" value="1"/>
</dbReference>
<dbReference type="InterPro" id="IPR050670">
    <property type="entry name" value="STAM"/>
</dbReference>
<evidence type="ECO:0000256" key="5">
    <source>
        <dbReference type="ARBA" id="ARBA00022443"/>
    </source>
</evidence>
<name>A0A0F7SVH4_PHARH</name>
<dbReference type="AlphaFoldDB" id="A0A0F7SVH4"/>
<evidence type="ECO:0000313" key="11">
    <source>
        <dbReference type="EMBL" id="CED84759.1"/>
    </source>
</evidence>
<feature type="compositionally biased region" description="Polar residues" evidence="8">
    <location>
        <begin position="425"/>
        <end position="438"/>
    </location>
</feature>
<organism evidence="11">
    <name type="scientific">Phaffia rhodozyma</name>
    <name type="common">Yeast</name>
    <name type="synonym">Xanthophyllomyces dendrorhous</name>
    <dbReference type="NCBI Taxonomy" id="264483"/>
    <lineage>
        <taxon>Eukaryota</taxon>
        <taxon>Fungi</taxon>
        <taxon>Dikarya</taxon>
        <taxon>Basidiomycota</taxon>
        <taxon>Agaricomycotina</taxon>
        <taxon>Tremellomycetes</taxon>
        <taxon>Cystofilobasidiales</taxon>
        <taxon>Mrakiaceae</taxon>
        <taxon>Phaffia</taxon>
    </lineage>
</organism>
<protein>
    <recommendedName>
        <fullName evidence="3">Class E vacuolar protein-sorting machinery protein HSE1</fullName>
    </recommendedName>
    <alternativeName>
        <fullName evidence="4">Class E vacuolar protein-sorting machinery protein hse1</fullName>
    </alternativeName>
</protein>
<dbReference type="GO" id="GO:0043328">
    <property type="term" value="P:protein transport to vacuole involved in ubiquitin-dependent protein catabolic process via the multivesicular body sorting pathway"/>
    <property type="evidence" value="ECO:0007669"/>
    <property type="project" value="TreeGrafter"/>
</dbReference>
<feature type="domain" description="SH3" evidence="9">
    <location>
        <begin position="251"/>
        <end position="310"/>
    </location>
</feature>
<dbReference type="PANTHER" id="PTHR45929">
    <property type="entry name" value="JAK PATHWAY SIGNAL TRANSDUCTION ADAPTOR MOLECULE"/>
    <property type="match status" value="1"/>
</dbReference>
<proteinExistence type="inferred from homology"/>
<feature type="region of interest" description="Disordered" evidence="8">
    <location>
        <begin position="146"/>
        <end position="208"/>
    </location>
</feature>
<accession>A0A0F7SVH4</accession>
<dbReference type="Pfam" id="PF00018">
    <property type="entry name" value="SH3_1"/>
    <property type="match status" value="1"/>
</dbReference>
<feature type="compositionally biased region" description="Polar residues" evidence="8">
    <location>
        <begin position="222"/>
        <end position="239"/>
    </location>
</feature>
<dbReference type="PROSITE" id="PS50002">
    <property type="entry name" value="SH3"/>
    <property type="match status" value="1"/>
</dbReference>
<feature type="region of interest" description="Disordered" evidence="8">
    <location>
        <begin position="406"/>
        <end position="483"/>
    </location>
</feature>
<evidence type="ECO:0000256" key="7">
    <source>
        <dbReference type="PROSITE-ProRule" id="PRU00192"/>
    </source>
</evidence>
<dbReference type="PANTHER" id="PTHR45929:SF3">
    <property type="entry name" value="JAK PATHWAY SIGNAL TRANSDUCTION ADAPTOR MOLECULE"/>
    <property type="match status" value="1"/>
</dbReference>
<dbReference type="GO" id="GO:0035091">
    <property type="term" value="F:phosphatidylinositol binding"/>
    <property type="evidence" value="ECO:0007669"/>
    <property type="project" value="InterPro"/>
</dbReference>
<dbReference type="PROSITE" id="PS50179">
    <property type="entry name" value="VHS"/>
    <property type="match status" value="1"/>
</dbReference>
<evidence type="ECO:0000256" key="1">
    <source>
        <dbReference type="ARBA" id="ARBA00004125"/>
    </source>
</evidence>
<feature type="compositionally biased region" description="Polar residues" evidence="8">
    <location>
        <begin position="554"/>
        <end position="565"/>
    </location>
</feature>
<comment type="similarity">
    <text evidence="2">Belongs to the STAM family.</text>
</comment>
<dbReference type="SMART" id="SM00326">
    <property type="entry name" value="SH3"/>
    <property type="match status" value="1"/>
</dbReference>
<dbReference type="FunFam" id="2.30.30.40:FF:000072">
    <property type="entry name" value="Unconventional Myosin IB"/>
    <property type="match status" value="1"/>
</dbReference>
<dbReference type="GO" id="GO:0033565">
    <property type="term" value="C:ESCRT-0 complex"/>
    <property type="evidence" value="ECO:0007669"/>
    <property type="project" value="TreeGrafter"/>
</dbReference>
<feature type="region of interest" description="Disordered" evidence="8">
    <location>
        <begin position="499"/>
        <end position="593"/>
    </location>
</feature>
<dbReference type="CDD" id="cd16978">
    <property type="entry name" value="VHS_HSE1"/>
    <property type="match status" value="1"/>
</dbReference>
<dbReference type="Pfam" id="PF00790">
    <property type="entry name" value="VHS"/>
    <property type="match status" value="1"/>
</dbReference>
<dbReference type="SUPFAM" id="SSF48464">
    <property type="entry name" value="ENTH/VHS domain"/>
    <property type="match status" value="1"/>
</dbReference>
<comment type="subcellular location">
    <subcellularLocation>
        <location evidence="1">Endosome membrane</location>
        <topology evidence="1">Peripheral membrane protein</topology>
        <orientation evidence="1">Cytoplasmic side</orientation>
    </subcellularLocation>
</comment>
<reference evidence="11" key="1">
    <citation type="submission" date="2014-08" db="EMBL/GenBank/DDBJ databases">
        <authorList>
            <person name="Sharma Rahul"/>
            <person name="Thines Marco"/>
        </authorList>
    </citation>
    <scope>NUCLEOTIDE SEQUENCE</scope>
</reference>
<dbReference type="SUPFAM" id="SSF50044">
    <property type="entry name" value="SH3-domain"/>
    <property type="match status" value="1"/>
</dbReference>
<dbReference type="PRINTS" id="PR00452">
    <property type="entry name" value="SH3DOMAIN"/>
</dbReference>
<evidence type="ECO:0000256" key="4">
    <source>
        <dbReference type="ARBA" id="ARBA00018978"/>
    </source>
</evidence>